<feature type="region of interest" description="Disordered" evidence="1">
    <location>
        <begin position="100"/>
        <end position="181"/>
    </location>
</feature>
<dbReference type="EMBL" id="JAUHHV010000002">
    <property type="protein sequence ID" value="KAK1433557.1"/>
    <property type="molecule type" value="Genomic_DNA"/>
</dbReference>
<evidence type="ECO:0000313" key="2">
    <source>
        <dbReference type="EMBL" id="KAK1433557.1"/>
    </source>
</evidence>
<organism evidence="2 3">
    <name type="scientific">Tagetes erecta</name>
    <name type="common">African marigold</name>
    <dbReference type="NCBI Taxonomy" id="13708"/>
    <lineage>
        <taxon>Eukaryota</taxon>
        <taxon>Viridiplantae</taxon>
        <taxon>Streptophyta</taxon>
        <taxon>Embryophyta</taxon>
        <taxon>Tracheophyta</taxon>
        <taxon>Spermatophyta</taxon>
        <taxon>Magnoliopsida</taxon>
        <taxon>eudicotyledons</taxon>
        <taxon>Gunneridae</taxon>
        <taxon>Pentapetalae</taxon>
        <taxon>asterids</taxon>
        <taxon>campanulids</taxon>
        <taxon>Asterales</taxon>
        <taxon>Asteraceae</taxon>
        <taxon>Asteroideae</taxon>
        <taxon>Heliantheae alliance</taxon>
        <taxon>Tageteae</taxon>
        <taxon>Tagetes</taxon>
    </lineage>
</organism>
<reference evidence="2" key="1">
    <citation type="journal article" date="2023" name="bioRxiv">
        <title>Improved chromosome-level genome assembly for marigold (Tagetes erecta).</title>
        <authorList>
            <person name="Jiang F."/>
            <person name="Yuan L."/>
            <person name="Wang S."/>
            <person name="Wang H."/>
            <person name="Xu D."/>
            <person name="Wang A."/>
            <person name="Fan W."/>
        </authorList>
    </citation>
    <scope>NUCLEOTIDE SEQUENCE</scope>
    <source>
        <strain evidence="2">WSJ</strain>
        <tissue evidence="2">Leaf</tissue>
    </source>
</reference>
<keyword evidence="3" id="KW-1185">Reference proteome</keyword>
<name>A0AAD8L803_TARER</name>
<feature type="compositionally biased region" description="Basic and acidic residues" evidence="1">
    <location>
        <begin position="123"/>
        <end position="133"/>
    </location>
</feature>
<protein>
    <submittedName>
        <fullName evidence="2">Uncharacterized protein</fullName>
    </submittedName>
</protein>
<gene>
    <name evidence="2" type="ORF">QVD17_10468</name>
</gene>
<dbReference type="Proteomes" id="UP001229421">
    <property type="component" value="Unassembled WGS sequence"/>
</dbReference>
<evidence type="ECO:0000313" key="3">
    <source>
        <dbReference type="Proteomes" id="UP001229421"/>
    </source>
</evidence>
<feature type="compositionally biased region" description="Pro residues" evidence="1">
    <location>
        <begin position="143"/>
        <end position="159"/>
    </location>
</feature>
<feature type="region of interest" description="Disordered" evidence="1">
    <location>
        <begin position="61"/>
        <end position="82"/>
    </location>
</feature>
<dbReference type="AlphaFoldDB" id="A0AAD8L803"/>
<accession>A0AAD8L803</accession>
<feature type="compositionally biased region" description="Basic and acidic residues" evidence="1">
    <location>
        <begin position="170"/>
        <end position="180"/>
    </location>
</feature>
<feature type="compositionally biased region" description="Low complexity" evidence="1">
    <location>
        <begin position="160"/>
        <end position="169"/>
    </location>
</feature>
<sequence>MTPEECFDPEALMLELGDSDQLLDDFLEINDLANPLSRTTSSADSSCMTMTSEDFFDSDALMRELGDDNADQETQDSRVNLNLSAPATLKQVVMQQATLGSVDNVAESEPSAGQTSEKNPTPEIEHISNEVDKSAPPSSSSSSPPPPTSSPPLLPPPSSSLPSSNGSEGSSKEEKKECANRTKKRRLMKYLCFLAF</sequence>
<proteinExistence type="predicted"/>
<evidence type="ECO:0000256" key="1">
    <source>
        <dbReference type="SAM" id="MobiDB-lite"/>
    </source>
</evidence>
<comment type="caution">
    <text evidence="2">The sequence shown here is derived from an EMBL/GenBank/DDBJ whole genome shotgun (WGS) entry which is preliminary data.</text>
</comment>